<organism evidence="2 3">
    <name type="scientific">Vagococcus hydrophili</name>
    <dbReference type="NCBI Taxonomy" id="2714947"/>
    <lineage>
        <taxon>Bacteria</taxon>
        <taxon>Bacillati</taxon>
        <taxon>Bacillota</taxon>
        <taxon>Bacilli</taxon>
        <taxon>Lactobacillales</taxon>
        <taxon>Enterococcaceae</taxon>
        <taxon>Vagococcus</taxon>
    </lineage>
</organism>
<keyword evidence="3" id="KW-1185">Reference proteome</keyword>
<sequence>MNYSKEIGKKIIWISISMMVIGFVIAALGFSMSGMDYEKYQTDHKKWYQVISIPKD</sequence>
<proteinExistence type="predicted"/>
<name>A0A6G8AVX5_9ENTE</name>
<protein>
    <submittedName>
        <fullName evidence="2">Uncharacterized protein</fullName>
    </submittedName>
</protein>
<accession>A0A6G8AVX5</accession>
<feature type="transmembrane region" description="Helical" evidence="1">
    <location>
        <begin position="12"/>
        <end position="32"/>
    </location>
</feature>
<gene>
    <name evidence="2" type="ORF">G7082_11940</name>
</gene>
<dbReference type="EMBL" id="CP049887">
    <property type="protein sequence ID" value="QIL49147.1"/>
    <property type="molecule type" value="Genomic_DNA"/>
</dbReference>
<keyword evidence="1" id="KW-1133">Transmembrane helix</keyword>
<reference evidence="2 3" key="1">
    <citation type="submission" date="2020-03" db="EMBL/GenBank/DDBJ databases">
        <title>Vagococcus sp. nov., isolated from beetles.</title>
        <authorList>
            <person name="Hyun D.-W."/>
            <person name="Bae J.-W."/>
        </authorList>
    </citation>
    <scope>NUCLEOTIDE SEQUENCE [LARGE SCALE GENOMIC DNA]</scope>
    <source>
        <strain evidence="2 3">HDW17B</strain>
    </source>
</reference>
<evidence type="ECO:0000256" key="1">
    <source>
        <dbReference type="SAM" id="Phobius"/>
    </source>
</evidence>
<keyword evidence="1" id="KW-0812">Transmembrane</keyword>
<dbReference type="RefSeq" id="WP_166035274.1">
    <property type="nucleotide sequence ID" value="NZ_CP049887.1"/>
</dbReference>
<dbReference type="KEGG" id="vhy:G7082_11940"/>
<evidence type="ECO:0000313" key="2">
    <source>
        <dbReference type="EMBL" id="QIL49147.1"/>
    </source>
</evidence>
<keyword evidence="1" id="KW-0472">Membrane</keyword>
<dbReference type="AlphaFoldDB" id="A0A6G8AVX5"/>
<evidence type="ECO:0000313" key="3">
    <source>
        <dbReference type="Proteomes" id="UP000501747"/>
    </source>
</evidence>
<dbReference type="Proteomes" id="UP000501747">
    <property type="component" value="Chromosome"/>
</dbReference>